<dbReference type="AlphaFoldDB" id="A0AAE0KN34"/>
<organism evidence="1 2">
    <name type="scientific">Cymbomonas tetramitiformis</name>
    <dbReference type="NCBI Taxonomy" id="36881"/>
    <lineage>
        <taxon>Eukaryota</taxon>
        <taxon>Viridiplantae</taxon>
        <taxon>Chlorophyta</taxon>
        <taxon>Pyramimonadophyceae</taxon>
        <taxon>Pyramimonadales</taxon>
        <taxon>Pyramimonadaceae</taxon>
        <taxon>Cymbomonas</taxon>
    </lineage>
</organism>
<keyword evidence="2" id="KW-1185">Reference proteome</keyword>
<sequence>MLEAYGLRDAEPAALPMTPGSVLTPSDGKGSNLPYRALLGQLHWVAGCTRPDIVAAGSAFSRFYTTYGAEHFVALKQVVRYLKGTLQYELMQRCVFLSTTEVEIIAMSEGAREVKYILNVLDGLVYNTQSGAHVPTELGMQERTEIMVSDERHHVTDKAV</sequence>
<proteinExistence type="predicted"/>
<dbReference type="PANTHER" id="PTHR11439">
    <property type="entry name" value="GAG-POL-RELATED RETROTRANSPOSON"/>
    <property type="match status" value="1"/>
</dbReference>
<dbReference type="EMBL" id="LGRX02023071">
    <property type="protein sequence ID" value="KAK3254896.1"/>
    <property type="molecule type" value="Genomic_DNA"/>
</dbReference>
<dbReference type="PANTHER" id="PTHR11439:SF463">
    <property type="entry name" value="REVERSE TRANSCRIPTASE TY1_COPIA-TYPE DOMAIN-CONTAINING PROTEIN"/>
    <property type="match status" value="1"/>
</dbReference>
<protein>
    <submittedName>
        <fullName evidence="1">Uncharacterized protein</fullName>
    </submittedName>
</protein>
<evidence type="ECO:0000313" key="1">
    <source>
        <dbReference type="EMBL" id="KAK3254896.1"/>
    </source>
</evidence>
<accession>A0AAE0KN34</accession>
<comment type="caution">
    <text evidence="1">The sequence shown here is derived from an EMBL/GenBank/DDBJ whole genome shotgun (WGS) entry which is preliminary data.</text>
</comment>
<reference evidence="1 2" key="1">
    <citation type="journal article" date="2015" name="Genome Biol. Evol.">
        <title>Comparative Genomics of a Bacterivorous Green Alga Reveals Evolutionary Causalities and Consequences of Phago-Mixotrophic Mode of Nutrition.</title>
        <authorList>
            <person name="Burns J.A."/>
            <person name="Paasch A."/>
            <person name="Narechania A."/>
            <person name="Kim E."/>
        </authorList>
    </citation>
    <scope>NUCLEOTIDE SEQUENCE [LARGE SCALE GENOMIC DNA]</scope>
    <source>
        <strain evidence="1 2">PLY_AMNH</strain>
    </source>
</reference>
<gene>
    <name evidence="1" type="ORF">CYMTET_35906</name>
</gene>
<evidence type="ECO:0000313" key="2">
    <source>
        <dbReference type="Proteomes" id="UP001190700"/>
    </source>
</evidence>
<name>A0AAE0KN34_9CHLO</name>
<dbReference type="Proteomes" id="UP001190700">
    <property type="component" value="Unassembled WGS sequence"/>
</dbReference>